<comment type="caution">
    <text evidence="1">The sequence shown here is derived from an EMBL/GenBank/DDBJ whole genome shotgun (WGS) entry which is preliminary data.</text>
</comment>
<reference evidence="1" key="1">
    <citation type="submission" date="2022-06" db="EMBL/GenBank/DDBJ databases">
        <title>Draft genome sequences of Leminorella grimontii str. JCM5902.</title>
        <authorList>
            <person name="Wakabayashi Y."/>
            <person name="Kojima K."/>
        </authorList>
    </citation>
    <scope>NUCLEOTIDE SEQUENCE</scope>
    <source>
        <strain evidence="1">JCM 5902</strain>
    </source>
</reference>
<dbReference type="EMBL" id="BRLH01000001">
    <property type="protein sequence ID" value="GKX54050.1"/>
    <property type="molecule type" value="Genomic_DNA"/>
</dbReference>
<protein>
    <recommendedName>
        <fullName evidence="3">Eac protein</fullName>
    </recommendedName>
</protein>
<dbReference type="RefSeq" id="WP_027276011.1">
    <property type="nucleotide sequence ID" value="NZ_BRLH01000001.1"/>
</dbReference>
<name>A0AAV5MXL1_9GAMM</name>
<evidence type="ECO:0000313" key="1">
    <source>
        <dbReference type="EMBL" id="GKX54050.1"/>
    </source>
</evidence>
<evidence type="ECO:0000313" key="2">
    <source>
        <dbReference type="Proteomes" id="UP001058124"/>
    </source>
</evidence>
<dbReference type="Proteomes" id="UP001058124">
    <property type="component" value="Unassembled WGS sequence"/>
</dbReference>
<proteinExistence type="predicted"/>
<evidence type="ECO:0008006" key="3">
    <source>
        <dbReference type="Google" id="ProtNLM"/>
    </source>
</evidence>
<organism evidence="1 2">
    <name type="scientific">Leminorella grimontii</name>
    <dbReference type="NCBI Taxonomy" id="82981"/>
    <lineage>
        <taxon>Bacteria</taxon>
        <taxon>Pseudomonadati</taxon>
        <taxon>Pseudomonadota</taxon>
        <taxon>Gammaproteobacteria</taxon>
        <taxon>Enterobacterales</taxon>
        <taxon>Budviciaceae</taxon>
        <taxon>Leminorella</taxon>
    </lineage>
</organism>
<accession>A0AAV5MXL1</accession>
<dbReference type="AlphaFoldDB" id="A0AAV5MXL1"/>
<sequence length="207" mass="23066">MSDQSKHYDYFKVEGEDVKAMIAKYDEIADKRQSVINDLCNKFEAIGYTDSTGFGDKGSFVRNLIWPADFKFAQPMTIKLRSYIDGKPAILARGKGNSKEGRAFNKSLDAAIADCNKQLATLPSWQAYIIEHYDVMKTGIGGSSGLGLAMLTTYGGKYPGRDDCLLFAIPNNKNEKRHGKITVPENFQKLTYGQFYDITNVESEEAA</sequence>
<keyword evidence="2" id="KW-1185">Reference proteome</keyword>
<gene>
    <name evidence="1" type="ORF">SOASR030_01620</name>
</gene>